<organism evidence="2">
    <name type="scientific">Solanum chacoense</name>
    <name type="common">Chaco potato</name>
    <dbReference type="NCBI Taxonomy" id="4108"/>
    <lineage>
        <taxon>Eukaryota</taxon>
        <taxon>Viridiplantae</taxon>
        <taxon>Streptophyta</taxon>
        <taxon>Embryophyta</taxon>
        <taxon>Tracheophyta</taxon>
        <taxon>Spermatophyta</taxon>
        <taxon>Magnoliopsida</taxon>
        <taxon>eudicotyledons</taxon>
        <taxon>Gunneridae</taxon>
        <taxon>Pentapetalae</taxon>
        <taxon>asterids</taxon>
        <taxon>lamiids</taxon>
        <taxon>Solanales</taxon>
        <taxon>Solanaceae</taxon>
        <taxon>Solanoideae</taxon>
        <taxon>Solaneae</taxon>
        <taxon>Solanum</taxon>
    </lineage>
</organism>
<protein>
    <submittedName>
        <fullName evidence="2">Putative ovule protein</fullName>
    </submittedName>
</protein>
<feature type="compositionally biased region" description="Polar residues" evidence="1">
    <location>
        <begin position="18"/>
        <end position="38"/>
    </location>
</feature>
<dbReference type="EMBL" id="GEDG01033232">
    <property type="protein sequence ID" value="JAP10374.1"/>
    <property type="molecule type" value="Transcribed_RNA"/>
</dbReference>
<proteinExistence type="predicted"/>
<evidence type="ECO:0000313" key="2">
    <source>
        <dbReference type="EMBL" id="JAP10374.1"/>
    </source>
</evidence>
<reference evidence="2" key="1">
    <citation type="submission" date="2015-12" db="EMBL/GenBank/DDBJ databases">
        <title>Gene expression during late stages of embryo sac development: a critical building block for successful pollen-pistil interactions.</title>
        <authorList>
            <person name="Liu Y."/>
            <person name="Joly V."/>
            <person name="Sabar M."/>
            <person name="Matton D.P."/>
        </authorList>
    </citation>
    <scope>NUCLEOTIDE SEQUENCE</scope>
</reference>
<dbReference type="AlphaFoldDB" id="A0A0V0GT07"/>
<name>A0A0V0GT07_SOLCH</name>
<accession>A0A0V0GT07</accession>
<feature type="region of interest" description="Disordered" evidence="1">
    <location>
        <begin position="1"/>
        <end position="47"/>
    </location>
</feature>
<sequence length="76" mass="8675">MAKNIEIPNHNKFHQKQNHTQCNPTSGSRRVESTQTISLPCGGRDVSEKPSAQVHYFKIEKVSYKALSFFTLITRL</sequence>
<evidence type="ECO:0000256" key="1">
    <source>
        <dbReference type="SAM" id="MobiDB-lite"/>
    </source>
</evidence>